<dbReference type="InterPro" id="IPR036249">
    <property type="entry name" value="Thioredoxin-like_sf"/>
</dbReference>
<dbReference type="InterPro" id="IPR013766">
    <property type="entry name" value="Thioredoxin_domain"/>
</dbReference>
<keyword evidence="9" id="KW-1185">Reference proteome</keyword>
<evidence type="ECO:0000256" key="3">
    <source>
        <dbReference type="ARBA" id="ARBA00022982"/>
    </source>
</evidence>
<dbReference type="InterPro" id="IPR011990">
    <property type="entry name" value="TPR-like_helical_dom_sf"/>
</dbReference>
<dbReference type="PANTHER" id="PTHR45663">
    <property type="entry name" value="GEO12009P1"/>
    <property type="match status" value="1"/>
</dbReference>
<dbReference type="PRINTS" id="PR00421">
    <property type="entry name" value="THIOREDOXIN"/>
</dbReference>
<dbReference type="Gene3D" id="1.25.40.10">
    <property type="entry name" value="Tetratricopeptide repeat domain"/>
    <property type="match status" value="2"/>
</dbReference>
<dbReference type="CDD" id="cd02947">
    <property type="entry name" value="TRX_family"/>
    <property type="match status" value="1"/>
</dbReference>
<dbReference type="PANTHER" id="PTHR45663:SF11">
    <property type="entry name" value="GEO12009P1"/>
    <property type="match status" value="1"/>
</dbReference>
<dbReference type="GO" id="GO:0015035">
    <property type="term" value="F:protein-disulfide reductase activity"/>
    <property type="evidence" value="ECO:0007669"/>
    <property type="project" value="UniProtKB-UniRule"/>
</dbReference>
<evidence type="ECO:0000313" key="8">
    <source>
        <dbReference type="EMBL" id="QCK88598.1"/>
    </source>
</evidence>
<dbReference type="Proteomes" id="UP000298588">
    <property type="component" value="Chromosome"/>
</dbReference>
<dbReference type="AlphaFoldDB" id="A0A4D7QLY3"/>
<comment type="similarity">
    <text evidence="1">Belongs to the thioredoxin family.</text>
</comment>
<keyword evidence="3" id="KW-0249">Electron transport</keyword>
<dbReference type="InterPro" id="IPR017937">
    <property type="entry name" value="Thioredoxin_CS"/>
</dbReference>
<evidence type="ECO:0000256" key="2">
    <source>
        <dbReference type="ARBA" id="ARBA00022448"/>
    </source>
</evidence>
<dbReference type="InterPro" id="IPR005746">
    <property type="entry name" value="Thioredoxin"/>
</dbReference>
<evidence type="ECO:0000313" key="9">
    <source>
        <dbReference type="Proteomes" id="UP000298588"/>
    </source>
</evidence>
<name>A0A4D7QLY3_9HYPH</name>
<keyword evidence="2" id="KW-0813">Transport</keyword>
<dbReference type="EMBL" id="CP039865">
    <property type="protein sequence ID" value="QCK88598.1"/>
    <property type="molecule type" value="Genomic_DNA"/>
</dbReference>
<evidence type="ECO:0000256" key="5">
    <source>
        <dbReference type="ARBA" id="ARBA00023284"/>
    </source>
</evidence>
<keyword evidence="4" id="KW-1015">Disulfide bond</keyword>
<sequence>MSGFGAPAQPMAAPAPEPAAAGAEVEGLIKDTTTRDFVKDVIEESKNQPVLVDFWATWCGPCKQLTPVLEKVVKAFKGKVKLVKMDIDKYPEVAGQLGIQSIPAIVAFDKGQGIDGFMGALPESQVTAFIEKLAGGKAGPDMTEALAAADAALVEGDAPGAAGIYAQVLGVEPDNLHALAGLARCAIETGELEQAKAILEQVPAGKENDKAVVAAKAALELAEQAADLGPIHELEHKLVANPADHQARFDLAVALNGAGRRDEAADHLLDIFKRDRTWNDDGARKQLVQFFEAWGPMDEATLAGRRKLSSLLFR</sequence>
<dbReference type="PROSITE" id="PS00194">
    <property type="entry name" value="THIOREDOXIN_1"/>
    <property type="match status" value="1"/>
</dbReference>
<dbReference type="Gene3D" id="3.40.30.10">
    <property type="entry name" value="Glutaredoxin"/>
    <property type="match status" value="1"/>
</dbReference>
<dbReference type="GO" id="GO:0006950">
    <property type="term" value="P:response to stress"/>
    <property type="evidence" value="ECO:0007669"/>
    <property type="project" value="UniProtKB-ARBA"/>
</dbReference>
<dbReference type="SUPFAM" id="SSF52833">
    <property type="entry name" value="Thioredoxin-like"/>
    <property type="match status" value="1"/>
</dbReference>
<evidence type="ECO:0000259" key="7">
    <source>
        <dbReference type="PROSITE" id="PS51352"/>
    </source>
</evidence>
<dbReference type="SUPFAM" id="SSF48452">
    <property type="entry name" value="TPR-like"/>
    <property type="match status" value="1"/>
</dbReference>
<evidence type="ECO:0000256" key="6">
    <source>
        <dbReference type="NCBIfam" id="TIGR01068"/>
    </source>
</evidence>
<reference evidence="8 9" key="1">
    <citation type="submission" date="2019-04" db="EMBL/GenBank/DDBJ databases">
        <title>Phreatobacter aquaticus sp. nov.</title>
        <authorList>
            <person name="Choi A."/>
            <person name="Baek K."/>
        </authorList>
    </citation>
    <scope>NUCLEOTIDE SEQUENCE [LARGE SCALE GENOMIC DNA]</scope>
    <source>
        <strain evidence="8 9">NMCR1094</strain>
    </source>
</reference>
<evidence type="ECO:0000256" key="1">
    <source>
        <dbReference type="ARBA" id="ARBA00008987"/>
    </source>
</evidence>
<dbReference type="OrthoDB" id="9790390at2"/>
<protein>
    <recommendedName>
        <fullName evidence="6">Thioredoxin</fullName>
    </recommendedName>
</protein>
<dbReference type="KEGG" id="paqt:E8L99_03150"/>
<dbReference type="Pfam" id="PF00085">
    <property type="entry name" value="Thioredoxin"/>
    <property type="match status" value="1"/>
</dbReference>
<dbReference type="Pfam" id="PF14559">
    <property type="entry name" value="TPR_19"/>
    <property type="match status" value="1"/>
</dbReference>
<keyword evidence="5" id="KW-0676">Redox-active center</keyword>
<dbReference type="GO" id="GO:0005829">
    <property type="term" value="C:cytosol"/>
    <property type="evidence" value="ECO:0007669"/>
    <property type="project" value="TreeGrafter"/>
</dbReference>
<dbReference type="NCBIfam" id="TIGR01068">
    <property type="entry name" value="thioredoxin"/>
    <property type="match status" value="1"/>
</dbReference>
<gene>
    <name evidence="8" type="primary">trxA</name>
    <name evidence="8" type="ORF">E8L99_03150</name>
</gene>
<proteinExistence type="inferred from homology"/>
<evidence type="ECO:0000256" key="4">
    <source>
        <dbReference type="ARBA" id="ARBA00023157"/>
    </source>
</evidence>
<dbReference type="PROSITE" id="PS51352">
    <property type="entry name" value="THIOREDOXIN_2"/>
    <property type="match status" value="1"/>
</dbReference>
<organism evidence="8 9">
    <name type="scientific">Phreatobacter aquaticus</name>
    <dbReference type="NCBI Taxonomy" id="2570229"/>
    <lineage>
        <taxon>Bacteria</taxon>
        <taxon>Pseudomonadati</taxon>
        <taxon>Pseudomonadota</taxon>
        <taxon>Alphaproteobacteria</taxon>
        <taxon>Hyphomicrobiales</taxon>
        <taxon>Phreatobacteraceae</taxon>
        <taxon>Phreatobacter</taxon>
    </lineage>
</organism>
<dbReference type="FunFam" id="3.40.30.10:FF:000001">
    <property type="entry name" value="Thioredoxin"/>
    <property type="match status" value="1"/>
</dbReference>
<dbReference type="GO" id="GO:0045454">
    <property type="term" value="P:cell redox homeostasis"/>
    <property type="evidence" value="ECO:0007669"/>
    <property type="project" value="TreeGrafter"/>
</dbReference>
<feature type="domain" description="Thioredoxin" evidence="7">
    <location>
        <begin position="9"/>
        <end position="135"/>
    </location>
</feature>
<dbReference type="Pfam" id="PF14561">
    <property type="entry name" value="TPR_20"/>
    <property type="match status" value="1"/>
</dbReference>
<accession>A0A4D7QLY3</accession>